<proteinExistence type="inferred from homology"/>
<evidence type="ECO:0000256" key="5">
    <source>
        <dbReference type="SAM" id="MobiDB-lite"/>
    </source>
</evidence>
<keyword evidence="8" id="KW-1185">Reference proteome</keyword>
<dbReference type="GO" id="GO:0005634">
    <property type="term" value="C:nucleus"/>
    <property type="evidence" value="ECO:0007669"/>
    <property type="project" value="UniProtKB-SubCell"/>
</dbReference>
<evidence type="ECO:0000313" key="7">
    <source>
        <dbReference type="EMBL" id="CAA7038471.1"/>
    </source>
</evidence>
<dbReference type="AlphaFoldDB" id="A0A6D2JPC4"/>
<dbReference type="OrthoDB" id="6283463at2759"/>
<gene>
    <name evidence="7" type="ORF">MERR_LOCUS25706</name>
</gene>
<dbReference type="PANTHER" id="PTHR46159:SF13">
    <property type="entry name" value="CRC DOMAIN-CONTAINING PROTEIN TSO1"/>
    <property type="match status" value="1"/>
</dbReference>
<comment type="subcellular location">
    <subcellularLocation>
        <location evidence="1">Nucleus</location>
    </subcellularLocation>
</comment>
<organism evidence="7 8">
    <name type="scientific">Microthlaspi erraticum</name>
    <dbReference type="NCBI Taxonomy" id="1685480"/>
    <lineage>
        <taxon>Eukaryota</taxon>
        <taxon>Viridiplantae</taxon>
        <taxon>Streptophyta</taxon>
        <taxon>Embryophyta</taxon>
        <taxon>Tracheophyta</taxon>
        <taxon>Spermatophyta</taxon>
        <taxon>Magnoliopsida</taxon>
        <taxon>eudicotyledons</taxon>
        <taxon>Gunneridae</taxon>
        <taxon>Pentapetalae</taxon>
        <taxon>rosids</taxon>
        <taxon>malvids</taxon>
        <taxon>Brassicales</taxon>
        <taxon>Brassicaceae</taxon>
        <taxon>Coluteocarpeae</taxon>
        <taxon>Microthlaspi</taxon>
    </lineage>
</organism>
<comment type="similarity">
    <text evidence="2">Belongs to the lin-54 family.</text>
</comment>
<dbReference type="Proteomes" id="UP000467841">
    <property type="component" value="Unassembled WGS sequence"/>
</dbReference>
<dbReference type="PANTHER" id="PTHR46159">
    <property type="entry name" value="PROTEIN TESMIN/TSO1-LIKE CXC 2"/>
    <property type="match status" value="1"/>
</dbReference>
<keyword evidence="3" id="KW-0217">Developmental protein</keyword>
<keyword evidence="4" id="KW-0539">Nucleus</keyword>
<dbReference type="Pfam" id="PF03638">
    <property type="entry name" value="TCR"/>
    <property type="match status" value="1"/>
</dbReference>
<evidence type="ECO:0000256" key="1">
    <source>
        <dbReference type="ARBA" id="ARBA00004123"/>
    </source>
</evidence>
<sequence length="312" mass="34720">MIRGSREDQNPTATSHEDLSGVETSRIWLPAFMAFCWYHPCSSTGDYRCLPSPLSSNSDGGCGVDSEQMGEFYCGMQEIAELRGYYSIAIVVLMEQLYSFARHKRGCKKSSCLKKYCECYQGGVGCSINCRCEGCKNAFGRIYASGSLHVIMESKHTEDHEIYEKRTAKIQHNSEVPKEVEQIPSSDQPSTPMTPHFVVHQPFLSKNRLPPTQFFLGAGSSSSWRKADGEFTQSRNEKKKTLETVAQDKIEIMTEILITCPITTIKAISPNSKRVSSPHPGSSESGSILGKRSNDRKLILRSIPAFPSLNPN</sequence>
<dbReference type="EMBL" id="CACVBM020001195">
    <property type="protein sequence ID" value="CAA7038471.1"/>
    <property type="molecule type" value="Genomic_DNA"/>
</dbReference>
<protein>
    <recommendedName>
        <fullName evidence="6">CRC domain-containing protein</fullName>
    </recommendedName>
</protein>
<name>A0A6D2JPC4_9BRAS</name>
<dbReference type="InterPro" id="IPR044522">
    <property type="entry name" value="TSO1-like"/>
</dbReference>
<evidence type="ECO:0000256" key="4">
    <source>
        <dbReference type="ARBA" id="ARBA00023242"/>
    </source>
</evidence>
<reference evidence="7" key="1">
    <citation type="submission" date="2020-01" db="EMBL/GenBank/DDBJ databases">
        <authorList>
            <person name="Mishra B."/>
        </authorList>
    </citation>
    <scope>NUCLEOTIDE SEQUENCE [LARGE SCALE GENOMIC DNA]</scope>
</reference>
<feature type="region of interest" description="Disordered" evidence="5">
    <location>
        <begin position="270"/>
        <end position="295"/>
    </location>
</feature>
<dbReference type="InterPro" id="IPR005172">
    <property type="entry name" value="CRC"/>
</dbReference>
<dbReference type="PROSITE" id="PS51634">
    <property type="entry name" value="CRC"/>
    <property type="match status" value="1"/>
</dbReference>
<evidence type="ECO:0000256" key="3">
    <source>
        <dbReference type="ARBA" id="ARBA00022473"/>
    </source>
</evidence>
<dbReference type="GO" id="GO:0003700">
    <property type="term" value="F:DNA-binding transcription factor activity"/>
    <property type="evidence" value="ECO:0007669"/>
    <property type="project" value="InterPro"/>
</dbReference>
<dbReference type="SMART" id="SM01114">
    <property type="entry name" value="CXC"/>
    <property type="match status" value="1"/>
</dbReference>
<evidence type="ECO:0000313" key="8">
    <source>
        <dbReference type="Proteomes" id="UP000467841"/>
    </source>
</evidence>
<dbReference type="InterPro" id="IPR033467">
    <property type="entry name" value="Tesmin/TSO1-like_CXC"/>
</dbReference>
<feature type="compositionally biased region" description="Low complexity" evidence="5">
    <location>
        <begin position="277"/>
        <end position="287"/>
    </location>
</feature>
<accession>A0A6D2JPC4</accession>
<comment type="caution">
    <text evidence="7">The sequence shown here is derived from an EMBL/GenBank/DDBJ whole genome shotgun (WGS) entry which is preliminary data.</text>
</comment>
<evidence type="ECO:0000259" key="6">
    <source>
        <dbReference type="PROSITE" id="PS51634"/>
    </source>
</evidence>
<feature type="domain" description="CRC" evidence="6">
    <location>
        <begin position="107"/>
        <end position="140"/>
    </location>
</feature>
<evidence type="ECO:0000256" key="2">
    <source>
        <dbReference type="ARBA" id="ARBA00007267"/>
    </source>
</evidence>